<dbReference type="RefSeq" id="WP_149391305.1">
    <property type="nucleotide sequence ID" value="NZ_SMRS01000007.1"/>
</dbReference>
<evidence type="ECO:0000256" key="2">
    <source>
        <dbReference type="ARBA" id="ARBA00022475"/>
    </source>
</evidence>
<comment type="caution">
    <text evidence="15">The sequence shown here is derived from an EMBL/GenBank/DDBJ whole genome shotgun (WGS) entry which is preliminary data.</text>
</comment>
<evidence type="ECO:0000256" key="14">
    <source>
        <dbReference type="SAM" id="Phobius"/>
    </source>
</evidence>
<evidence type="ECO:0000313" key="15">
    <source>
        <dbReference type="EMBL" id="KAA0874073.1"/>
    </source>
</evidence>
<evidence type="ECO:0000256" key="5">
    <source>
        <dbReference type="ARBA" id="ARBA00022692"/>
    </source>
</evidence>
<evidence type="ECO:0000256" key="13">
    <source>
        <dbReference type="SAM" id="MobiDB-lite"/>
    </source>
</evidence>
<feature type="transmembrane region" description="Helical" evidence="14">
    <location>
        <begin position="6"/>
        <end position="25"/>
    </location>
</feature>
<dbReference type="OrthoDB" id="7068713at2"/>
<keyword evidence="6" id="KW-0133">Cell shape</keyword>
<dbReference type="GO" id="GO:0005886">
    <property type="term" value="C:plasma membrane"/>
    <property type="evidence" value="ECO:0007669"/>
    <property type="project" value="UniProtKB-SubCell"/>
</dbReference>
<accession>A0A5A9W0I9</accession>
<feature type="compositionally biased region" description="Basic and acidic residues" evidence="13">
    <location>
        <begin position="137"/>
        <end position="148"/>
    </location>
</feature>
<evidence type="ECO:0000256" key="10">
    <source>
        <dbReference type="ARBA" id="ARBA00035657"/>
    </source>
</evidence>
<dbReference type="AlphaFoldDB" id="A0A5A9W0I9"/>
<evidence type="ECO:0000313" key="16">
    <source>
        <dbReference type="Proteomes" id="UP000325302"/>
    </source>
</evidence>
<dbReference type="PANTHER" id="PTHR39579:SF1">
    <property type="entry name" value="INNER MEMBRANE PROTEIN YHCB"/>
    <property type="match status" value="1"/>
</dbReference>
<dbReference type="EMBL" id="SMRS01000007">
    <property type="protein sequence ID" value="KAA0874073.1"/>
    <property type="molecule type" value="Genomic_DNA"/>
</dbReference>
<name>A0A5A9W0I9_9GAMM</name>
<gene>
    <name evidence="15" type="ORF">E1H14_09845</name>
</gene>
<sequence length="186" mass="20196">MEQETMWILAVVALAIGILIGYLLGGSGRGDDQRKRLEEELNGSRTEMDRYKTEVAAHFQKTATLVNQLTEQYREVHQHLAKSADELCSDAKTRAALEDAFYPRLEKAVTDEAPASSPQPNPDSDGGAVQASPAPEAPRDYAPKKPEDPGTLSANYGLKKQPDDASTPPQPDPGLPETEVTDKPKA</sequence>
<dbReference type="GO" id="GO:0051301">
    <property type="term" value="P:cell division"/>
    <property type="evidence" value="ECO:0007669"/>
    <property type="project" value="UniProtKB-KW"/>
</dbReference>
<keyword evidence="16" id="KW-1185">Reference proteome</keyword>
<keyword evidence="8 14" id="KW-0472">Membrane</keyword>
<evidence type="ECO:0000256" key="9">
    <source>
        <dbReference type="ARBA" id="ARBA00023306"/>
    </source>
</evidence>
<organism evidence="15 16">
    <name type="scientific">Nitrincola tapanii</name>
    <dbReference type="NCBI Taxonomy" id="1708751"/>
    <lineage>
        <taxon>Bacteria</taxon>
        <taxon>Pseudomonadati</taxon>
        <taxon>Pseudomonadota</taxon>
        <taxon>Gammaproteobacteria</taxon>
        <taxon>Oceanospirillales</taxon>
        <taxon>Oceanospirillaceae</taxon>
        <taxon>Nitrincola</taxon>
    </lineage>
</organism>
<evidence type="ECO:0000256" key="3">
    <source>
        <dbReference type="ARBA" id="ARBA00022519"/>
    </source>
</evidence>
<evidence type="ECO:0000256" key="7">
    <source>
        <dbReference type="ARBA" id="ARBA00022989"/>
    </source>
</evidence>
<proteinExistence type="inferred from homology"/>
<reference evidence="15 16" key="1">
    <citation type="submission" date="2019-03" db="EMBL/GenBank/DDBJ databases">
        <title>Nitrincola sp. nov. isolated from an Indian soda lake.</title>
        <authorList>
            <person name="Joshi A."/>
            <person name="Thite S.V."/>
            <person name="Joseph N."/>
            <person name="Dhotre D."/>
            <person name="Moorthy M."/>
            <person name="Shouche Y.S."/>
        </authorList>
    </citation>
    <scope>NUCLEOTIDE SEQUENCE [LARGE SCALE GENOMIC DNA]</scope>
    <source>
        <strain evidence="15 16">MEB193</strain>
    </source>
</reference>
<dbReference type="GO" id="GO:0008360">
    <property type="term" value="P:regulation of cell shape"/>
    <property type="evidence" value="ECO:0007669"/>
    <property type="project" value="UniProtKB-KW"/>
</dbReference>
<keyword evidence="7 14" id="KW-1133">Transmembrane helix</keyword>
<keyword evidence="2" id="KW-1003">Cell membrane</keyword>
<comment type="similarity">
    <text evidence="10">Belongs to the ZapG family.</text>
</comment>
<keyword evidence="4" id="KW-0132">Cell division</keyword>
<dbReference type="Proteomes" id="UP000325302">
    <property type="component" value="Unassembled WGS sequence"/>
</dbReference>
<keyword evidence="9" id="KW-0131">Cell cycle</keyword>
<dbReference type="PANTHER" id="PTHR39579">
    <property type="entry name" value="INNER MEMBRANE PROTEIN YHCB"/>
    <property type="match status" value="1"/>
</dbReference>
<evidence type="ECO:0000256" key="6">
    <source>
        <dbReference type="ARBA" id="ARBA00022960"/>
    </source>
</evidence>
<evidence type="ECO:0000256" key="12">
    <source>
        <dbReference type="ARBA" id="ARBA00035727"/>
    </source>
</evidence>
<keyword evidence="5 14" id="KW-0812">Transmembrane</keyword>
<feature type="region of interest" description="Disordered" evidence="13">
    <location>
        <begin position="110"/>
        <end position="186"/>
    </location>
</feature>
<evidence type="ECO:0000256" key="8">
    <source>
        <dbReference type="ARBA" id="ARBA00023136"/>
    </source>
</evidence>
<evidence type="ECO:0000256" key="11">
    <source>
        <dbReference type="ARBA" id="ARBA00035703"/>
    </source>
</evidence>
<comment type="subcellular location">
    <subcellularLocation>
        <location evidence="1">Cell inner membrane</location>
        <topology evidence="1">Single-pass membrane protein</topology>
    </subcellularLocation>
</comment>
<dbReference type="InterPro" id="IPR009386">
    <property type="entry name" value="ZapG-like"/>
</dbReference>
<evidence type="ECO:0000256" key="4">
    <source>
        <dbReference type="ARBA" id="ARBA00022618"/>
    </source>
</evidence>
<protein>
    <recommendedName>
        <fullName evidence="11">Z-ring associated protein G</fullName>
    </recommendedName>
    <alternativeName>
        <fullName evidence="12">Cell division protein ZapG</fullName>
    </alternativeName>
</protein>
<dbReference type="Pfam" id="PF06295">
    <property type="entry name" value="ZapG-like"/>
    <property type="match status" value="1"/>
</dbReference>
<keyword evidence="3" id="KW-0997">Cell inner membrane</keyword>
<evidence type="ECO:0000256" key="1">
    <source>
        <dbReference type="ARBA" id="ARBA00004377"/>
    </source>
</evidence>